<dbReference type="FunFam" id="3.40.50.800:FF:000001">
    <property type="entry name" value="Threonine--tRNA ligase"/>
    <property type="match status" value="1"/>
</dbReference>
<evidence type="ECO:0000313" key="16">
    <source>
        <dbReference type="EMBL" id="QGU94961.1"/>
    </source>
</evidence>
<comment type="cofactor">
    <cofactor evidence="13">
        <name>Zn(2+)</name>
        <dbReference type="ChEBI" id="CHEBI:29105"/>
    </cofactor>
    <text evidence="13">Binds 1 zinc ion per subunit.</text>
</comment>
<dbReference type="Gene3D" id="3.40.50.800">
    <property type="entry name" value="Anticodon-binding domain"/>
    <property type="match status" value="1"/>
</dbReference>
<dbReference type="PRINTS" id="PR01047">
    <property type="entry name" value="TRNASYNTHTHR"/>
</dbReference>
<evidence type="ECO:0000256" key="2">
    <source>
        <dbReference type="ARBA" id="ARBA00022490"/>
    </source>
</evidence>
<dbReference type="InterPro" id="IPR036621">
    <property type="entry name" value="Anticodon-bd_dom_sf"/>
</dbReference>
<keyword evidence="3 13" id="KW-0820">tRNA-binding</keyword>
<evidence type="ECO:0000256" key="10">
    <source>
        <dbReference type="ARBA" id="ARBA00022917"/>
    </source>
</evidence>
<dbReference type="InterPro" id="IPR006195">
    <property type="entry name" value="aa-tRNA-synth_II"/>
</dbReference>
<dbReference type="CDD" id="cd00860">
    <property type="entry name" value="ThrRS_anticodon"/>
    <property type="match status" value="1"/>
</dbReference>
<dbReference type="InterPro" id="IPR012676">
    <property type="entry name" value="TGS-like"/>
</dbReference>
<dbReference type="AlphaFoldDB" id="A0A6I6EXH7"/>
<dbReference type="FunFam" id="3.30.980.10:FF:000005">
    <property type="entry name" value="Threonyl-tRNA synthetase, mitochondrial"/>
    <property type="match status" value="1"/>
</dbReference>
<dbReference type="GO" id="GO:0006435">
    <property type="term" value="P:threonyl-tRNA aminoacylation"/>
    <property type="evidence" value="ECO:0007669"/>
    <property type="project" value="UniProtKB-UniRule"/>
</dbReference>
<keyword evidence="6 13" id="KW-0547">Nucleotide-binding</keyword>
<feature type="binding site" evidence="13">
    <location>
        <position position="384"/>
    </location>
    <ligand>
        <name>Zn(2+)</name>
        <dbReference type="ChEBI" id="CHEBI:29105"/>
        <note>catalytic</note>
    </ligand>
</feature>
<dbReference type="Gene3D" id="3.30.930.10">
    <property type="entry name" value="Bira Bifunctional Protein, Domain 2"/>
    <property type="match status" value="1"/>
</dbReference>
<dbReference type="InterPro" id="IPR004095">
    <property type="entry name" value="TGS"/>
</dbReference>
<accession>A0A6I6EXH7</accession>
<comment type="subcellular location">
    <subcellularLocation>
        <location evidence="13">Cytoplasm</location>
    </subcellularLocation>
</comment>
<comment type="caution">
    <text evidence="13">Lacks conserved residue(s) required for the propagation of feature annotation.</text>
</comment>
<dbReference type="CDD" id="cd01667">
    <property type="entry name" value="TGS_ThrRS"/>
    <property type="match status" value="1"/>
</dbReference>
<dbReference type="InterPro" id="IPR004154">
    <property type="entry name" value="Anticodon-bd"/>
</dbReference>
<keyword evidence="7 13" id="KW-0862">Zinc</keyword>
<feature type="binding site" evidence="13">
    <location>
        <position position="509"/>
    </location>
    <ligand>
        <name>Zn(2+)</name>
        <dbReference type="ChEBI" id="CHEBI:29105"/>
        <note>catalytic</note>
    </ligand>
</feature>
<evidence type="ECO:0000256" key="13">
    <source>
        <dbReference type="HAMAP-Rule" id="MF_00184"/>
    </source>
</evidence>
<dbReference type="InterPro" id="IPR012675">
    <property type="entry name" value="Beta-grasp_dom_sf"/>
</dbReference>
<evidence type="ECO:0000313" key="17">
    <source>
        <dbReference type="Proteomes" id="UP000422764"/>
    </source>
</evidence>
<sequence>MVKITLKDGKVLEFEEGLSVGEIAFKISPSLRKKALGAKINGNKAELMDKINEDCTLEILTFEDEDGRAALRHTSSHILAQAVKRLYPNVKLAIGPSIENGFYYDFDADFSFTPEILEKIEKEMEKIVKENLELKKFTLPREEAIKFMKERNEEYKVELIEDLPEDSVISFYEQGEFIDLCAGPHVPSTKEVKAVKLLSVAGAYWRGNEKNKMLQRIYGTSFTKKSDLDEYIHMMEEAKKRDHRKLGKELGLFVIPEEGPGFPLFLPRGVRLKNKLLEYWRELHRKAGYVEIETPIILSRHLWENSGHWDHYKDNMYSVKIDEQDFAIKPMNCPGGMLAYKTAIHSYKEFPMRYAELGRVHRHELSGALHGLMRVRAFTQDDAHIFMLPEQIKEEIRGVAKLIDEVYSTFGFKYHVELSTRPEDSMGTDEEWKIAEDGLREALEELGLKYIINEGDGAFYGPKIDFHLEDCIGRTWQCGTIQLDMQMPQRFDLTYIGKDGEKHRPVMIHRVAFGSIERFIGILIEHYAGKFPVWLAPVQVKVLPISDKYIEYASNIRHILFEKGIDVELDGRAEKIGYKIREAQLEKVPYMLIIGEKEVNENNLSVRSREDGDLGSMNLEAFIDKVMKEIQEKANNL</sequence>
<evidence type="ECO:0000256" key="7">
    <source>
        <dbReference type="ARBA" id="ARBA00022833"/>
    </source>
</evidence>
<comment type="similarity">
    <text evidence="1 13">Belongs to the class-II aminoacyl-tRNA synthetase family.</text>
</comment>
<dbReference type="EMBL" id="CP046522">
    <property type="protein sequence ID" value="QGU94961.1"/>
    <property type="molecule type" value="Genomic_DNA"/>
</dbReference>
<keyword evidence="9 13" id="KW-0694">RNA-binding</keyword>
<keyword evidence="10 13" id="KW-0648">Protein biosynthesis</keyword>
<dbReference type="FunFam" id="3.30.930.10:FF:000002">
    <property type="entry name" value="Threonine--tRNA ligase"/>
    <property type="match status" value="1"/>
</dbReference>
<comment type="catalytic activity">
    <reaction evidence="12 13">
        <text>tRNA(Thr) + L-threonine + ATP = L-threonyl-tRNA(Thr) + AMP + diphosphate + H(+)</text>
        <dbReference type="Rhea" id="RHEA:24624"/>
        <dbReference type="Rhea" id="RHEA-COMP:9670"/>
        <dbReference type="Rhea" id="RHEA-COMP:9704"/>
        <dbReference type="ChEBI" id="CHEBI:15378"/>
        <dbReference type="ChEBI" id="CHEBI:30616"/>
        <dbReference type="ChEBI" id="CHEBI:33019"/>
        <dbReference type="ChEBI" id="CHEBI:57926"/>
        <dbReference type="ChEBI" id="CHEBI:78442"/>
        <dbReference type="ChEBI" id="CHEBI:78534"/>
        <dbReference type="ChEBI" id="CHEBI:456215"/>
        <dbReference type="EC" id="6.1.1.3"/>
    </reaction>
</comment>
<dbReference type="SMART" id="SM00863">
    <property type="entry name" value="tRNA_SAD"/>
    <property type="match status" value="1"/>
</dbReference>
<keyword evidence="17" id="KW-1185">Reference proteome</keyword>
<dbReference type="GO" id="GO:0000049">
    <property type="term" value="F:tRNA binding"/>
    <property type="evidence" value="ECO:0007669"/>
    <property type="project" value="UniProtKB-KW"/>
</dbReference>
<evidence type="ECO:0000256" key="6">
    <source>
        <dbReference type="ARBA" id="ARBA00022741"/>
    </source>
</evidence>
<evidence type="ECO:0000256" key="11">
    <source>
        <dbReference type="ARBA" id="ARBA00023146"/>
    </source>
</evidence>
<dbReference type="Pfam" id="PF03129">
    <property type="entry name" value="HGTP_anticodon"/>
    <property type="match status" value="1"/>
</dbReference>
<dbReference type="Pfam" id="PF02824">
    <property type="entry name" value="TGS"/>
    <property type="match status" value="1"/>
</dbReference>
<dbReference type="NCBIfam" id="TIGR00418">
    <property type="entry name" value="thrS"/>
    <property type="match status" value="1"/>
</dbReference>
<keyword evidence="8 13" id="KW-0067">ATP-binding</keyword>
<feature type="domain" description="Aminoacyl-transfer RNA synthetases class-II family profile" evidence="14">
    <location>
        <begin position="269"/>
        <end position="532"/>
    </location>
</feature>
<evidence type="ECO:0000256" key="9">
    <source>
        <dbReference type="ARBA" id="ARBA00022884"/>
    </source>
</evidence>
<gene>
    <name evidence="13 16" type="primary">thrS</name>
    <name evidence="16" type="ORF">GOM49_07530</name>
</gene>
<feature type="domain" description="TGS" evidence="15">
    <location>
        <begin position="1"/>
        <end position="61"/>
    </location>
</feature>
<feature type="binding site" evidence="13">
    <location>
        <position position="333"/>
    </location>
    <ligand>
        <name>Zn(2+)</name>
        <dbReference type="ChEBI" id="CHEBI:29105"/>
        <note>catalytic</note>
    </ligand>
</feature>
<keyword evidence="2 13" id="KW-0963">Cytoplasm</keyword>
<dbReference type="PROSITE" id="PS51880">
    <property type="entry name" value="TGS"/>
    <property type="match status" value="1"/>
</dbReference>
<dbReference type="InterPro" id="IPR002314">
    <property type="entry name" value="aa-tRNA-synt_IIb"/>
</dbReference>
<dbReference type="GO" id="GO:0004829">
    <property type="term" value="F:threonine-tRNA ligase activity"/>
    <property type="evidence" value="ECO:0007669"/>
    <property type="project" value="UniProtKB-UniRule"/>
</dbReference>
<organism evidence="16 17">
    <name type="scientific">Clostridium bovifaecis</name>
    <dbReference type="NCBI Taxonomy" id="2184719"/>
    <lineage>
        <taxon>Bacteria</taxon>
        <taxon>Bacillati</taxon>
        <taxon>Bacillota</taxon>
        <taxon>Clostridia</taxon>
        <taxon>Eubacteriales</taxon>
        <taxon>Clostridiaceae</taxon>
        <taxon>Clostridium</taxon>
    </lineage>
</organism>
<dbReference type="PANTHER" id="PTHR11451">
    <property type="entry name" value="THREONINE-TRNA LIGASE"/>
    <property type="match status" value="1"/>
</dbReference>
<dbReference type="Gene3D" id="3.30.980.10">
    <property type="entry name" value="Threonyl-trna Synthetase, Chain A, domain 2"/>
    <property type="match status" value="1"/>
</dbReference>
<dbReference type="InterPro" id="IPR012947">
    <property type="entry name" value="tRNA_SAD"/>
</dbReference>
<dbReference type="InterPro" id="IPR002320">
    <property type="entry name" value="Thr-tRNA-ligase_IIa"/>
</dbReference>
<comment type="subunit">
    <text evidence="13">Homodimer.</text>
</comment>
<dbReference type="Pfam" id="PF07973">
    <property type="entry name" value="tRNA_SAD"/>
    <property type="match status" value="1"/>
</dbReference>
<dbReference type="SUPFAM" id="SSF55186">
    <property type="entry name" value="ThrRS/AlaRS common domain"/>
    <property type="match status" value="1"/>
</dbReference>
<dbReference type="Gene3D" id="3.30.54.20">
    <property type="match status" value="1"/>
</dbReference>
<dbReference type="Pfam" id="PF00587">
    <property type="entry name" value="tRNA-synt_2b"/>
    <property type="match status" value="1"/>
</dbReference>
<dbReference type="InterPro" id="IPR047246">
    <property type="entry name" value="ThrRS_anticodon"/>
</dbReference>
<dbReference type="InterPro" id="IPR018163">
    <property type="entry name" value="Thr/Ala-tRNA-synth_IIc_edit"/>
</dbReference>
<dbReference type="GO" id="GO:0046872">
    <property type="term" value="F:metal ion binding"/>
    <property type="evidence" value="ECO:0007669"/>
    <property type="project" value="UniProtKB-KW"/>
</dbReference>
<dbReference type="GO" id="GO:0005737">
    <property type="term" value="C:cytoplasm"/>
    <property type="evidence" value="ECO:0007669"/>
    <property type="project" value="UniProtKB-SubCell"/>
</dbReference>
<dbReference type="PROSITE" id="PS50862">
    <property type="entry name" value="AA_TRNA_LIGASE_II"/>
    <property type="match status" value="1"/>
</dbReference>
<dbReference type="CDD" id="cd00771">
    <property type="entry name" value="ThrRS_core"/>
    <property type="match status" value="1"/>
</dbReference>
<keyword evidence="5 13" id="KW-0479">Metal-binding</keyword>
<dbReference type="Gene3D" id="3.10.20.30">
    <property type="match status" value="1"/>
</dbReference>
<evidence type="ECO:0000256" key="4">
    <source>
        <dbReference type="ARBA" id="ARBA00022598"/>
    </source>
</evidence>
<evidence type="ECO:0000259" key="15">
    <source>
        <dbReference type="PROSITE" id="PS51880"/>
    </source>
</evidence>
<dbReference type="FunFam" id="3.30.54.20:FF:000002">
    <property type="entry name" value="Threonine--tRNA ligase"/>
    <property type="match status" value="1"/>
</dbReference>
<evidence type="ECO:0000256" key="1">
    <source>
        <dbReference type="ARBA" id="ARBA00008226"/>
    </source>
</evidence>
<dbReference type="GO" id="GO:0005524">
    <property type="term" value="F:ATP binding"/>
    <property type="evidence" value="ECO:0007669"/>
    <property type="project" value="UniProtKB-UniRule"/>
</dbReference>
<dbReference type="Proteomes" id="UP000422764">
    <property type="component" value="Chromosome"/>
</dbReference>
<name>A0A6I6EXH7_9CLOT</name>
<dbReference type="SUPFAM" id="SSF52954">
    <property type="entry name" value="Class II aaRS ABD-related"/>
    <property type="match status" value="1"/>
</dbReference>
<dbReference type="GO" id="GO:0140096">
    <property type="term" value="F:catalytic activity, acting on a protein"/>
    <property type="evidence" value="ECO:0007669"/>
    <property type="project" value="UniProtKB-ARBA"/>
</dbReference>
<dbReference type="FunFam" id="3.10.20.30:FF:000005">
    <property type="entry name" value="Threonine--tRNA ligase"/>
    <property type="match status" value="1"/>
</dbReference>
<evidence type="ECO:0000256" key="5">
    <source>
        <dbReference type="ARBA" id="ARBA00022723"/>
    </source>
</evidence>
<protein>
    <recommendedName>
        <fullName evidence="13">Threonine--tRNA ligase</fullName>
        <ecNumber evidence="13">6.1.1.3</ecNumber>
    </recommendedName>
    <alternativeName>
        <fullName evidence="13">Threonyl-tRNA synthetase</fullName>
        <shortName evidence="13">ThrRS</shortName>
    </alternativeName>
</protein>
<evidence type="ECO:0000259" key="14">
    <source>
        <dbReference type="PROSITE" id="PS50862"/>
    </source>
</evidence>
<dbReference type="InterPro" id="IPR033728">
    <property type="entry name" value="ThrRS_core"/>
</dbReference>
<dbReference type="SUPFAM" id="SSF81271">
    <property type="entry name" value="TGS-like"/>
    <property type="match status" value="1"/>
</dbReference>
<evidence type="ECO:0000256" key="3">
    <source>
        <dbReference type="ARBA" id="ARBA00022555"/>
    </source>
</evidence>
<dbReference type="GO" id="GO:0016740">
    <property type="term" value="F:transferase activity"/>
    <property type="evidence" value="ECO:0007669"/>
    <property type="project" value="UniProtKB-ARBA"/>
</dbReference>
<keyword evidence="11 13" id="KW-0030">Aminoacyl-tRNA synthetase</keyword>
<dbReference type="HAMAP" id="MF_00184">
    <property type="entry name" value="Thr_tRNA_synth"/>
    <property type="match status" value="1"/>
</dbReference>
<reference evidence="16 17" key="1">
    <citation type="submission" date="2019-12" db="EMBL/GenBank/DDBJ databases">
        <title>Genome sequenceing of Clostridium bovifaecis.</title>
        <authorList>
            <person name="Yao Y."/>
        </authorList>
    </citation>
    <scope>NUCLEOTIDE SEQUENCE [LARGE SCALE GENOMIC DNA]</scope>
    <source>
        <strain evidence="16 17">BXX</strain>
    </source>
</reference>
<dbReference type="PANTHER" id="PTHR11451:SF44">
    <property type="entry name" value="THREONINE--TRNA LIGASE, CHLOROPLASTIC_MITOCHONDRIAL 2"/>
    <property type="match status" value="1"/>
</dbReference>
<dbReference type="SUPFAM" id="SSF55681">
    <property type="entry name" value="Class II aaRS and biotin synthetases"/>
    <property type="match status" value="1"/>
</dbReference>
<evidence type="ECO:0000256" key="8">
    <source>
        <dbReference type="ARBA" id="ARBA00022840"/>
    </source>
</evidence>
<keyword evidence="4 13" id="KW-0436">Ligase</keyword>
<evidence type="ECO:0000256" key="12">
    <source>
        <dbReference type="ARBA" id="ARBA00049515"/>
    </source>
</evidence>
<dbReference type="InterPro" id="IPR045864">
    <property type="entry name" value="aa-tRNA-synth_II/BPL/LPL"/>
</dbReference>
<dbReference type="EC" id="6.1.1.3" evidence="13"/>
<proteinExistence type="inferred from homology"/>